<feature type="chain" id="PRO_5014701698" evidence="1">
    <location>
        <begin position="26"/>
        <end position="154"/>
    </location>
</feature>
<proteinExistence type="predicted"/>
<name>A0A2M4D9K1_ANODA</name>
<evidence type="ECO:0000256" key="1">
    <source>
        <dbReference type="SAM" id="SignalP"/>
    </source>
</evidence>
<evidence type="ECO:0000313" key="2">
    <source>
        <dbReference type="EMBL" id="MBW74254.1"/>
    </source>
</evidence>
<keyword evidence="1" id="KW-0732">Signal</keyword>
<sequence length="154" mass="17226">MTRAGHRKGFFVCVLCVCVCVCVVTQPHLTVSERARITLTGTGTSQPLIARDILHHTHPCPWPMVPHPSCARFVSQIGDLIAHLASGRFHPCLRCYSFHRVRQQIVSYFKLASTITCFANAGQRMWKWTRSRVSVHCTTGSGTGASTKLRRVKH</sequence>
<organism evidence="2">
    <name type="scientific">Anopheles darlingi</name>
    <name type="common">Mosquito</name>
    <dbReference type="NCBI Taxonomy" id="43151"/>
    <lineage>
        <taxon>Eukaryota</taxon>
        <taxon>Metazoa</taxon>
        <taxon>Ecdysozoa</taxon>
        <taxon>Arthropoda</taxon>
        <taxon>Hexapoda</taxon>
        <taxon>Insecta</taxon>
        <taxon>Pterygota</taxon>
        <taxon>Neoptera</taxon>
        <taxon>Endopterygota</taxon>
        <taxon>Diptera</taxon>
        <taxon>Nematocera</taxon>
        <taxon>Culicoidea</taxon>
        <taxon>Culicidae</taxon>
        <taxon>Anophelinae</taxon>
        <taxon>Anopheles</taxon>
    </lineage>
</organism>
<feature type="signal peptide" evidence="1">
    <location>
        <begin position="1"/>
        <end position="25"/>
    </location>
</feature>
<dbReference type="AlphaFoldDB" id="A0A2M4D9K1"/>
<accession>A0A2M4D9K1</accession>
<reference evidence="2" key="1">
    <citation type="submission" date="2018-01" db="EMBL/GenBank/DDBJ databases">
        <title>An insight into the sialome of Amazonian anophelines.</title>
        <authorList>
            <person name="Ribeiro J.M."/>
            <person name="Scarpassa V."/>
            <person name="Calvo E."/>
        </authorList>
    </citation>
    <scope>NUCLEOTIDE SEQUENCE</scope>
</reference>
<dbReference type="EMBL" id="GGFL01010076">
    <property type="protein sequence ID" value="MBW74254.1"/>
    <property type="molecule type" value="Transcribed_RNA"/>
</dbReference>
<protein>
    <submittedName>
        <fullName evidence="2">Putative secreted protein</fullName>
    </submittedName>
</protein>